<keyword evidence="4" id="KW-1015">Disulfide bond</keyword>
<organism evidence="7">
    <name type="scientific">Triatoma infestans</name>
    <name type="common">Assassin bug</name>
    <dbReference type="NCBI Taxonomy" id="30076"/>
    <lineage>
        <taxon>Eukaryota</taxon>
        <taxon>Metazoa</taxon>
        <taxon>Ecdysozoa</taxon>
        <taxon>Arthropoda</taxon>
        <taxon>Hexapoda</taxon>
        <taxon>Insecta</taxon>
        <taxon>Pterygota</taxon>
        <taxon>Neoptera</taxon>
        <taxon>Paraneoptera</taxon>
        <taxon>Hemiptera</taxon>
        <taxon>Heteroptera</taxon>
        <taxon>Panheteroptera</taxon>
        <taxon>Cimicomorpha</taxon>
        <taxon>Reduviidae</taxon>
        <taxon>Triatominae</taxon>
        <taxon>Triatoma</taxon>
    </lineage>
</organism>
<protein>
    <submittedName>
        <fullName evidence="7">Cuticular protein CPAP1-like protein family</fullName>
    </submittedName>
</protein>
<feature type="non-terminal residue" evidence="7">
    <location>
        <position position="282"/>
    </location>
</feature>
<evidence type="ECO:0000256" key="4">
    <source>
        <dbReference type="ARBA" id="ARBA00023157"/>
    </source>
</evidence>
<evidence type="ECO:0000256" key="2">
    <source>
        <dbReference type="ARBA" id="ARBA00022729"/>
    </source>
</evidence>
<name>A0A171AMF3_TRIIF</name>
<dbReference type="SMART" id="SM00494">
    <property type="entry name" value="ChtBD2"/>
    <property type="match status" value="1"/>
</dbReference>
<dbReference type="EMBL" id="GEMB01000880">
    <property type="protein sequence ID" value="JAS02260.1"/>
    <property type="molecule type" value="Transcribed_RNA"/>
</dbReference>
<dbReference type="Pfam" id="PF01607">
    <property type="entry name" value="CBM_14"/>
    <property type="match status" value="1"/>
</dbReference>
<accession>A0A171AMF3</accession>
<reference evidence="7" key="2">
    <citation type="journal article" date="2017" name="J. Med. Entomol.">
        <title>Transcriptome Analysis of the Triatoma infestans (Hemiptera: Reduviidae) Integument.</title>
        <authorList>
            <person name="Calderon-Fernandez G.M."/>
            <person name="Moriconi D.E."/>
            <person name="Dulbecco A.B."/>
            <person name="Juarez M.P."/>
        </authorList>
    </citation>
    <scope>NUCLEOTIDE SEQUENCE</scope>
    <source>
        <strain evidence="7">Int1</strain>
        <tissue evidence="7">Integument</tissue>
    </source>
</reference>
<dbReference type="SUPFAM" id="SSF57625">
    <property type="entry name" value="Invertebrate chitin-binding proteins"/>
    <property type="match status" value="1"/>
</dbReference>
<sequence>SNSDKTHLGIYDTLVGRDTSKNLPHFINNRRFLNQGDGEFNNPSSTGGFNVKNTKPIFHNEGNYGSVIIPEMKHPDYKPLNGLKTTFNSYNCGPKENVPNIPEVKFDENSFTQNIGSSQSNRETDLNSQAGVFGNKAYYPDFPPFPKTFDSHPTIVQTSSVNTDAAYSSQPSQSSFDVIYTDINPQVVRSPSLIRYEKCPPNFTGLVAHSHCGKFLSCTNGRTYLMNCSNGTRFNPELLTCDYPDKVECPDDEGIYSSQTETDLQFVKSEKETLEQQGSEQV</sequence>
<feature type="domain" description="Chitin-binding type-2" evidence="6">
    <location>
        <begin position="196"/>
        <end position="251"/>
    </location>
</feature>
<keyword evidence="1" id="KW-0147">Chitin-binding</keyword>
<dbReference type="PANTHER" id="PTHR23301:SF0">
    <property type="entry name" value="CHITIN-BINDING TYPE-2 DOMAIN-CONTAINING PROTEIN-RELATED"/>
    <property type="match status" value="1"/>
</dbReference>
<dbReference type="InterPro" id="IPR002557">
    <property type="entry name" value="Chitin-bd_dom"/>
</dbReference>
<dbReference type="PROSITE" id="PS50940">
    <property type="entry name" value="CHIT_BIND_II"/>
    <property type="match status" value="1"/>
</dbReference>
<dbReference type="Gene3D" id="2.170.140.10">
    <property type="entry name" value="Chitin binding domain"/>
    <property type="match status" value="1"/>
</dbReference>
<keyword evidence="2" id="KW-0732">Signal</keyword>
<dbReference type="PANTHER" id="PTHR23301">
    <property type="entry name" value="CHITIN BINDING PERITROPHIN-A"/>
    <property type="match status" value="1"/>
</dbReference>
<evidence type="ECO:0000313" key="7">
    <source>
        <dbReference type="EMBL" id="JAS02260.1"/>
    </source>
</evidence>
<evidence type="ECO:0000259" key="6">
    <source>
        <dbReference type="PROSITE" id="PS50940"/>
    </source>
</evidence>
<reference evidence="7" key="1">
    <citation type="submission" date="2016-04" db="EMBL/GenBank/DDBJ databases">
        <authorList>
            <person name="Calderon-Fernandez G.M.Sr."/>
        </authorList>
    </citation>
    <scope>NUCLEOTIDE SEQUENCE</scope>
    <source>
        <strain evidence="7">Int1</strain>
        <tissue evidence="7">Integument</tissue>
    </source>
</reference>
<proteinExistence type="predicted"/>
<keyword evidence="3" id="KW-0677">Repeat</keyword>
<evidence type="ECO:0000256" key="1">
    <source>
        <dbReference type="ARBA" id="ARBA00022669"/>
    </source>
</evidence>
<evidence type="ECO:0000256" key="5">
    <source>
        <dbReference type="ARBA" id="ARBA00023180"/>
    </source>
</evidence>
<dbReference type="GO" id="GO:0008061">
    <property type="term" value="F:chitin binding"/>
    <property type="evidence" value="ECO:0007669"/>
    <property type="project" value="UniProtKB-KW"/>
</dbReference>
<dbReference type="InterPro" id="IPR051940">
    <property type="entry name" value="Chitin_bind-dev_reg"/>
</dbReference>
<feature type="non-terminal residue" evidence="7">
    <location>
        <position position="1"/>
    </location>
</feature>
<dbReference type="AlphaFoldDB" id="A0A171AMF3"/>
<evidence type="ECO:0000256" key="3">
    <source>
        <dbReference type="ARBA" id="ARBA00022737"/>
    </source>
</evidence>
<keyword evidence="5" id="KW-0325">Glycoprotein</keyword>
<dbReference type="GO" id="GO:0005576">
    <property type="term" value="C:extracellular region"/>
    <property type="evidence" value="ECO:0007669"/>
    <property type="project" value="InterPro"/>
</dbReference>
<dbReference type="InterPro" id="IPR036508">
    <property type="entry name" value="Chitin-bd_dom_sf"/>
</dbReference>